<evidence type="ECO:0000259" key="1">
    <source>
        <dbReference type="Pfam" id="PF13614"/>
    </source>
</evidence>
<accession>A0A5P0ZSV0</accession>
<organism evidence="2 3">
    <name type="scientific">Companilactobacillus halodurans</name>
    <dbReference type="NCBI Taxonomy" id="2584183"/>
    <lineage>
        <taxon>Bacteria</taxon>
        <taxon>Bacillati</taxon>
        <taxon>Bacillota</taxon>
        <taxon>Bacilli</taxon>
        <taxon>Lactobacillales</taxon>
        <taxon>Lactobacillaceae</taxon>
        <taxon>Companilactobacillus</taxon>
    </lineage>
</organism>
<protein>
    <submittedName>
        <fullName evidence="2">ParA family protein</fullName>
    </submittedName>
</protein>
<sequence>MTAKVLSFLNFKGGVGKTSTTALTSYNLAKLGYKVLAIDFDPQANLTSLSL</sequence>
<dbReference type="AlphaFoldDB" id="A0A5P0ZSV0"/>
<dbReference type="Pfam" id="PF13614">
    <property type="entry name" value="AAA_31"/>
    <property type="match status" value="1"/>
</dbReference>
<proteinExistence type="predicted"/>
<dbReference type="RefSeq" id="WP_153386897.1">
    <property type="nucleotide sequence ID" value="NZ_VDFP01000074.1"/>
</dbReference>
<dbReference type="PANTHER" id="PTHR13696">
    <property type="entry name" value="P-LOOP CONTAINING NUCLEOSIDE TRIPHOSPHATE HYDROLASE"/>
    <property type="match status" value="1"/>
</dbReference>
<feature type="domain" description="AAA" evidence="1">
    <location>
        <begin position="3"/>
        <end position="48"/>
    </location>
</feature>
<comment type="caution">
    <text evidence="2">The sequence shown here is derived from an EMBL/GenBank/DDBJ whole genome shotgun (WGS) entry which is preliminary data.</text>
</comment>
<reference evidence="2 3" key="1">
    <citation type="journal article" date="2019" name="Syst. Appl. Microbiol.">
        <title>Polyphasic characterization of two novel Lactobacillus spp. isolated from blown salami packages: Description of Lactobacillus halodurans sp. nov. and Lactobacillus salsicarnum sp. nov.</title>
        <authorList>
            <person name="Schuster J.A."/>
            <person name="Klingl A."/>
            <person name="Vogel R.F."/>
            <person name="Ehrmann M.A."/>
        </authorList>
    </citation>
    <scope>NUCLEOTIDE SEQUENCE [LARGE SCALE GENOMIC DNA]</scope>
    <source>
        <strain evidence="2 3">TMW 1.2172</strain>
    </source>
</reference>
<evidence type="ECO:0000313" key="3">
    <source>
        <dbReference type="Proteomes" id="UP000414364"/>
    </source>
</evidence>
<dbReference type="SUPFAM" id="SSF52540">
    <property type="entry name" value="P-loop containing nucleoside triphosphate hydrolases"/>
    <property type="match status" value="1"/>
</dbReference>
<dbReference type="PANTHER" id="PTHR13696:SF99">
    <property type="entry name" value="COBYRINIC ACID AC-DIAMIDE SYNTHASE"/>
    <property type="match status" value="1"/>
</dbReference>
<dbReference type="InterPro" id="IPR050678">
    <property type="entry name" value="DNA_Partitioning_ATPase"/>
</dbReference>
<dbReference type="CDD" id="cd02042">
    <property type="entry name" value="ParAB_family"/>
    <property type="match status" value="1"/>
</dbReference>
<evidence type="ECO:0000313" key="2">
    <source>
        <dbReference type="EMBL" id="MQS77129.1"/>
    </source>
</evidence>
<dbReference type="Proteomes" id="UP000414364">
    <property type="component" value="Unassembled WGS sequence"/>
</dbReference>
<name>A0A5P0ZSV0_9LACO</name>
<dbReference type="InterPro" id="IPR027417">
    <property type="entry name" value="P-loop_NTPase"/>
</dbReference>
<dbReference type="EMBL" id="VDFP01000074">
    <property type="protein sequence ID" value="MQS77129.1"/>
    <property type="molecule type" value="Genomic_DNA"/>
</dbReference>
<dbReference type="InterPro" id="IPR025669">
    <property type="entry name" value="AAA_dom"/>
</dbReference>
<gene>
    <name evidence="2" type="ORF">FHL06_12450</name>
</gene>
<dbReference type="Gene3D" id="3.40.50.300">
    <property type="entry name" value="P-loop containing nucleotide triphosphate hydrolases"/>
    <property type="match status" value="1"/>
</dbReference>
<feature type="non-terminal residue" evidence="2">
    <location>
        <position position="51"/>
    </location>
</feature>